<evidence type="ECO:0000256" key="12">
    <source>
        <dbReference type="ARBA" id="ARBA00023027"/>
    </source>
</evidence>
<dbReference type="FunCoup" id="A0A6P7XQH5">
    <property type="interactions" value="578"/>
</dbReference>
<keyword evidence="7 18" id="KW-0732">Signal</keyword>
<keyword evidence="10" id="KW-0521">NADP</keyword>
<evidence type="ECO:0000256" key="2">
    <source>
        <dbReference type="ARBA" id="ARBA00001937"/>
    </source>
</evidence>
<keyword evidence="9" id="KW-0274">FAD</keyword>
<comment type="cofactor">
    <cofactor evidence="2">
        <name>NADP(+)</name>
        <dbReference type="ChEBI" id="CHEBI:58349"/>
    </cofactor>
</comment>
<dbReference type="InterPro" id="IPR052206">
    <property type="entry name" value="Retinol_saturase"/>
</dbReference>
<organism evidence="19 20">
    <name type="scientific">Microcaecilia unicolor</name>
    <dbReference type="NCBI Taxonomy" id="1415580"/>
    <lineage>
        <taxon>Eukaryota</taxon>
        <taxon>Metazoa</taxon>
        <taxon>Chordata</taxon>
        <taxon>Craniata</taxon>
        <taxon>Vertebrata</taxon>
        <taxon>Euteleostomi</taxon>
        <taxon>Amphibia</taxon>
        <taxon>Gymnophiona</taxon>
        <taxon>Siphonopidae</taxon>
        <taxon>Microcaecilia</taxon>
    </lineage>
</organism>
<evidence type="ECO:0000256" key="5">
    <source>
        <dbReference type="ARBA" id="ARBA00005855"/>
    </source>
</evidence>
<evidence type="ECO:0000313" key="19">
    <source>
        <dbReference type="Proteomes" id="UP000515156"/>
    </source>
</evidence>
<dbReference type="InterPro" id="IPR036188">
    <property type="entry name" value="FAD/NAD-bd_sf"/>
</dbReference>
<feature type="signal peptide" evidence="18">
    <location>
        <begin position="1"/>
        <end position="25"/>
    </location>
</feature>
<evidence type="ECO:0000256" key="13">
    <source>
        <dbReference type="ARBA" id="ARBA00023098"/>
    </source>
</evidence>
<reference evidence="20" key="1">
    <citation type="submission" date="2025-08" db="UniProtKB">
        <authorList>
            <consortium name="RefSeq"/>
        </authorList>
    </citation>
    <scope>IDENTIFICATION</scope>
</reference>
<evidence type="ECO:0000256" key="3">
    <source>
        <dbReference type="ARBA" id="ARBA00001974"/>
    </source>
</evidence>
<keyword evidence="13" id="KW-0443">Lipid metabolism</keyword>
<proteinExistence type="inferred from homology"/>
<keyword evidence="6" id="KW-0285">Flavoprotein</keyword>
<evidence type="ECO:0000256" key="17">
    <source>
        <dbReference type="ARBA" id="ARBA00048815"/>
    </source>
</evidence>
<name>A0A6P7XQH5_9AMPH</name>
<feature type="chain" id="PRO_5028213445" description="All-trans-retinol 13,14-reductase" evidence="18">
    <location>
        <begin position="26"/>
        <end position="607"/>
    </location>
</feature>
<dbReference type="PANTHER" id="PTHR46091:SF1">
    <property type="entry name" value="ALL-TRANS-RETINOL 13,14-REDUCTASE"/>
    <property type="match status" value="1"/>
</dbReference>
<evidence type="ECO:0000256" key="4">
    <source>
        <dbReference type="ARBA" id="ARBA00004406"/>
    </source>
</evidence>
<dbReference type="RefSeq" id="XP_030057637.1">
    <property type="nucleotide sequence ID" value="XM_030201777.1"/>
</dbReference>
<dbReference type="GeneID" id="115469282"/>
<dbReference type="GO" id="GO:0005789">
    <property type="term" value="C:endoplasmic reticulum membrane"/>
    <property type="evidence" value="ECO:0007669"/>
    <property type="project" value="UniProtKB-SubCell"/>
</dbReference>
<dbReference type="Proteomes" id="UP000515156">
    <property type="component" value="Chromosome 4"/>
</dbReference>
<sequence>MWLYLAVGFLLFLAILKIIFRNDSANPFSVDSRRPPVPMVTDKDQRKKVLKPAFSVDKVPENQDAIVIGSGAGGLGVAALLAKAGKRVLVLEQHSRVGGCCHTFNDKGYEFDVGIHYIGQLEEDSLFRLTVDQLTDGQLQWSKMDSPFDSVILEHPTISKKYNLYSGKKEYIDGLKKYFPEEAQAIDKYMKLVQTTARRAVDMGVLKMIPLPLAKFLINVGLVKWISPFFKMASKTVSEVINSLTENEDLRVVLAYIFGCYGVFPKNASFSLHAILIDHYLEGAWYPTGGASEIAFHLCPVIQRAGGAVLARAPVESILINNERKAYGVSVRRGKDLVNIHAPLVISDAGIINTYKHLLPPKLQLLPGIQSQLSLVHHGVAGFSLFVGLNGTKEELGLKATNYFIIHDKNLDTLETQYISACRENAPDSIPLIYVAFPSAKDPTWEERYPGKSTLTALTATPYEWFEEWTDKKVKKRGMDYESLKNSFVEAMLETILKHFPQIKDKIDFISAGTPLSNQHYIAAPKGEWYGADHDLSRLSAETTAMLRPTTPVKNLYLTGQDTFVCGFAGALQGAMVCASAILGRNLYLDLFFLQRQIGKNNIKKYI</sequence>
<keyword evidence="14" id="KW-0472">Membrane</keyword>
<keyword evidence="19" id="KW-1185">Reference proteome</keyword>
<dbReference type="SUPFAM" id="SSF51905">
    <property type="entry name" value="FAD/NAD(P)-binding domain"/>
    <property type="match status" value="1"/>
</dbReference>
<dbReference type="EC" id="1.3.99.23" evidence="15"/>
<evidence type="ECO:0000256" key="16">
    <source>
        <dbReference type="ARBA" id="ARBA00041141"/>
    </source>
</evidence>
<dbReference type="Gene3D" id="3.50.50.60">
    <property type="entry name" value="FAD/NAD(P)-binding domain"/>
    <property type="match status" value="2"/>
</dbReference>
<evidence type="ECO:0000256" key="1">
    <source>
        <dbReference type="ARBA" id="ARBA00001911"/>
    </source>
</evidence>
<comment type="similarity">
    <text evidence="5">Belongs to the carotenoid/retinoid oxidoreductase family. CrtISO subfamily.</text>
</comment>
<gene>
    <name evidence="20" type="primary">LOC115469282</name>
</gene>
<evidence type="ECO:0000256" key="8">
    <source>
        <dbReference type="ARBA" id="ARBA00022824"/>
    </source>
</evidence>
<evidence type="ECO:0000256" key="7">
    <source>
        <dbReference type="ARBA" id="ARBA00022729"/>
    </source>
</evidence>
<keyword evidence="11" id="KW-0560">Oxidoreductase</keyword>
<evidence type="ECO:0000256" key="6">
    <source>
        <dbReference type="ARBA" id="ARBA00022630"/>
    </source>
</evidence>
<evidence type="ECO:0000256" key="15">
    <source>
        <dbReference type="ARBA" id="ARBA00038979"/>
    </source>
</evidence>
<protein>
    <recommendedName>
        <fullName evidence="16">All-trans-retinol 13,14-reductase</fullName>
        <ecNumber evidence="15">1.3.99.23</ecNumber>
    </recommendedName>
</protein>
<evidence type="ECO:0000256" key="11">
    <source>
        <dbReference type="ARBA" id="ARBA00023002"/>
    </source>
</evidence>
<evidence type="ECO:0000256" key="10">
    <source>
        <dbReference type="ARBA" id="ARBA00022857"/>
    </source>
</evidence>
<evidence type="ECO:0000256" key="18">
    <source>
        <dbReference type="SAM" id="SignalP"/>
    </source>
</evidence>
<comment type="cofactor">
    <cofactor evidence="3">
        <name>FAD</name>
        <dbReference type="ChEBI" id="CHEBI:57692"/>
    </cofactor>
</comment>
<dbReference type="InParanoid" id="A0A6P7XQH5"/>
<dbReference type="GO" id="GO:0051786">
    <property type="term" value="F:all-trans-retinol 13,14-reductase activity"/>
    <property type="evidence" value="ECO:0007669"/>
    <property type="project" value="UniProtKB-EC"/>
</dbReference>
<evidence type="ECO:0000256" key="14">
    <source>
        <dbReference type="ARBA" id="ARBA00023136"/>
    </source>
</evidence>
<keyword evidence="12" id="KW-0520">NAD</keyword>
<dbReference type="OrthoDB" id="38045at2759"/>
<comment type="subcellular location">
    <subcellularLocation>
        <location evidence="4">Endoplasmic reticulum membrane</location>
        <topology evidence="4">Peripheral membrane protein</topology>
    </subcellularLocation>
</comment>
<comment type="catalytic activity">
    <reaction evidence="17">
        <text>all-trans-13,14-dihydroretinol + A = all-trans-retinol + AH2</text>
        <dbReference type="Rhea" id="RHEA:19193"/>
        <dbReference type="ChEBI" id="CHEBI:13193"/>
        <dbReference type="ChEBI" id="CHEBI:17336"/>
        <dbReference type="ChEBI" id="CHEBI:17499"/>
        <dbReference type="ChEBI" id="CHEBI:52075"/>
        <dbReference type="EC" id="1.3.99.23"/>
    </reaction>
</comment>
<accession>A0A6P7XQH5</accession>
<dbReference type="AlphaFoldDB" id="A0A6P7XQH5"/>
<dbReference type="PANTHER" id="PTHR46091">
    <property type="entry name" value="BLR7054 PROTEIN"/>
    <property type="match status" value="1"/>
</dbReference>
<keyword evidence="8" id="KW-0256">Endoplasmic reticulum</keyword>
<evidence type="ECO:0000256" key="9">
    <source>
        <dbReference type="ARBA" id="ARBA00022827"/>
    </source>
</evidence>
<dbReference type="KEGG" id="muo:115469282"/>
<evidence type="ECO:0000313" key="20">
    <source>
        <dbReference type="RefSeq" id="XP_030057637.1"/>
    </source>
</evidence>
<dbReference type="Pfam" id="PF13450">
    <property type="entry name" value="NAD_binding_8"/>
    <property type="match status" value="1"/>
</dbReference>
<comment type="cofactor">
    <cofactor evidence="1">
        <name>NAD(+)</name>
        <dbReference type="ChEBI" id="CHEBI:57540"/>
    </cofactor>
</comment>